<feature type="domain" description="At1g61320/AtMIF1 LRR" evidence="1">
    <location>
        <begin position="45"/>
        <end position="110"/>
    </location>
</feature>
<sequence>MLLVLLAFLAPFYIPGGVIPTSPWTELCSKSKGDGGNFSCKIDNIIRNHSGIGLKTLELDIFDDDRTLPYIDNWLQFAVTPGIEELTLVLYKKYNFACSLLSDGVRNSISIYASGENIKLSLSEALRMKDLCMCFPNVIGYALAELPSIMPNLETLEIGSEYEVVNTPMLPAKFIHLKHLNIQITESDDYFHLASFLDASPSLETLFLDVSKDKEYVDHESIFGGSSLHFRQLPEDRHVCLKLKRVEIIGFNSAKSLIELTRCIVKKAVSLELLVLDTLDGSDRCCGEYKCRPTSKTVLEENKCRPISETVFKEASRAIVAIRRFIEDQVPPTTKLSVLEPCARCHSSHKLAAGDMVMEGG</sequence>
<evidence type="ECO:0000259" key="1">
    <source>
        <dbReference type="Pfam" id="PF23622"/>
    </source>
</evidence>
<dbReference type="SUPFAM" id="SSF52047">
    <property type="entry name" value="RNI-like"/>
    <property type="match status" value="1"/>
</dbReference>
<dbReference type="Pfam" id="PF23622">
    <property type="entry name" value="LRR_At1g61320_AtMIF1"/>
    <property type="match status" value="2"/>
</dbReference>
<dbReference type="PANTHER" id="PTHR34145">
    <property type="entry name" value="OS02G0105600 PROTEIN"/>
    <property type="match status" value="1"/>
</dbReference>
<reference evidence="2" key="1">
    <citation type="journal article" date="2013" name="Nature">
        <title>Draft genome of the wheat A-genome progenitor Triticum urartu.</title>
        <authorList>
            <person name="Ling H.Q."/>
            <person name="Zhao S."/>
            <person name="Liu D."/>
            <person name="Wang J."/>
            <person name="Sun H."/>
            <person name="Zhang C."/>
            <person name="Fan H."/>
            <person name="Li D."/>
            <person name="Dong L."/>
            <person name="Tao Y."/>
            <person name="Gao C."/>
            <person name="Wu H."/>
            <person name="Li Y."/>
            <person name="Cui Y."/>
            <person name="Guo X."/>
            <person name="Zheng S."/>
            <person name="Wang B."/>
            <person name="Yu K."/>
            <person name="Liang Q."/>
            <person name="Yang W."/>
            <person name="Lou X."/>
            <person name="Chen J."/>
            <person name="Feng M."/>
            <person name="Jian J."/>
            <person name="Zhang X."/>
            <person name="Luo G."/>
            <person name="Jiang Y."/>
            <person name="Liu J."/>
            <person name="Wang Z."/>
            <person name="Sha Y."/>
            <person name="Zhang B."/>
            <person name="Wu H."/>
            <person name="Tang D."/>
            <person name="Shen Q."/>
            <person name="Xue P."/>
            <person name="Zou S."/>
            <person name="Wang X."/>
            <person name="Liu X."/>
            <person name="Wang F."/>
            <person name="Yang Y."/>
            <person name="An X."/>
            <person name="Dong Z."/>
            <person name="Zhang K."/>
            <person name="Zhang X."/>
            <person name="Luo M.C."/>
            <person name="Dvorak J."/>
            <person name="Tong Y."/>
            <person name="Wang J."/>
            <person name="Yang H."/>
            <person name="Li Z."/>
            <person name="Wang D."/>
            <person name="Zhang A."/>
            <person name="Wang J."/>
        </authorList>
    </citation>
    <scope>NUCLEOTIDE SEQUENCE</scope>
</reference>
<dbReference type="InterPro" id="IPR053772">
    <property type="entry name" value="At1g61320/At1g61330-like"/>
</dbReference>
<dbReference type="OMA" id="IFLCGEI"/>
<accession>M8AHA8</accession>
<evidence type="ECO:0000313" key="2">
    <source>
        <dbReference type="EMBL" id="EMS60084.1"/>
    </source>
</evidence>
<dbReference type="STRING" id="4572.M8AHA8"/>
<proteinExistence type="predicted"/>
<dbReference type="eggNOG" id="ENOG502RRQG">
    <property type="taxonomic scope" value="Eukaryota"/>
</dbReference>
<feature type="domain" description="At1g61320/AtMIF1 LRR" evidence="1">
    <location>
        <begin position="113"/>
        <end position="343"/>
    </location>
</feature>
<dbReference type="Gene3D" id="3.80.10.10">
    <property type="entry name" value="Ribonuclease Inhibitor"/>
    <property type="match status" value="1"/>
</dbReference>
<organism evidence="2">
    <name type="scientific">Triticum urartu</name>
    <name type="common">Red wild einkorn</name>
    <name type="synonym">Crithodium urartu</name>
    <dbReference type="NCBI Taxonomy" id="4572"/>
    <lineage>
        <taxon>Eukaryota</taxon>
        <taxon>Viridiplantae</taxon>
        <taxon>Streptophyta</taxon>
        <taxon>Embryophyta</taxon>
        <taxon>Tracheophyta</taxon>
        <taxon>Spermatophyta</taxon>
        <taxon>Magnoliopsida</taxon>
        <taxon>Liliopsida</taxon>
        <taxon>Poales</taxon>
        <taxon>Poaceae</taxon>
        <taxon>BOP clade</taxon>
        <taxon>Pooideae</taxon>
        <taxon>Triticodae</taxon>
        <taxon>Triticeae</taxon>
        <taxon>Triticinae</taxon>
        <taxon>Triticum</taxon>
    </lineage>
</organism>
<dbReference type="EMBL" id="KD113925">
    <property type="protein sequence ID" value="EMS60084.1"/>
    <property type="molecule type" value="Genomic_DNA"/>
</dbReference>
<protein>
    <recommendedName>
        <fullName evidence="1">At1g61320/AtMIF1 LRR domain-containing protein</fullName>
    </recommendedName>
</protein>
<gene>
    <name evidence="2" type="ORF">TRIUR3_23999</name>
</gene>
<name>M8AHA8_TRIUA</name>
<dbReference type="AlphaFoldDB" id="M8AHA8"/>
<dbReference type="PANTHER" id="PTHR34145:SF52">
    <property type="entry name" value="OS02G0105800 PROTEIN"/>
    <property type="match status" value="1"/>
</dbReference>
<dbReference type="InterPro" id="IPR032675">
    <property type="entry name" value="LRR_dom_sf"/>
</dbReference>
<dbReference type="InterPro" id="IPR055357">
    <property type="entry name" value="LRR_At1g61320_AtMIF1"/>
</dbReference>